<dbReference type="EMBL" id="CADCVZ010000030">
    <property type="protein sequence ID" value="CAA9509048.1"/>
    <property type="molecule type" value="Genomic_DNA"/>
</dbReference>
<evidence type="ECO:0000313" key="2">
    <source>
        <dbReference type="EMBL" id="CAA9509048.1"/>
    </source>
</evidence>
<dbReference type="AlphaFoldDB" id="A0A6J4SYT5"/>
<evidence type="ECO:0000256" key="1">
    <source>
        <dbReference type="SAM" id="MobiDB-lite"/>
    </source>
</evidence>
<feature type="compositionally biased region" description="Basic residues" evidence="1">
    <location>
        <begin position="1"/>
        <end position="29"/>
    </location>
</feature>
<feature type="non-terminal residue" evidence="2">
    <location>
        <position position="1"/>
    </location>
</feature>
<gene>
    <name evidence="2" type="ORF">AVDCRST_MAG09-1474</name>
</gene>
<feature type="non-terminal residue" evidence="2">
    <location>
        <position position="149"/>
    </location>
</feature>
<feature type="compositionally biased region" description="Low complexity" evidence="1">
    <location>
        <begin position="49"/>
        <end position="63"/>
    </location>
</feature>
<proteinExistence type="predicted"/>
<name>A0A6J4SYT5_9SPHN</name>
<accession>A0A6J4SYT5</accession>
<reference evidence="2" key="1">
    <citation type="submission" date="2020-02" db="EMBL/GenBank/DDBJ databases">
        <authorList>
            <person name="Meier V. D."/>
        </authorList>
    </citation>
    <scope>NUCLEOTIDE SEQUENCE</scope>
    <source>
        <strain evidence="2">AVDCRST_MAG09</strain>
    </source>
</reference>
<feature type="compositionally biased region" description="Basic and acidic residues" evidence="1">
    <location>
        <begin position="108"/>
        <end position="128"/>
    </location>
</feature>
<protein>
    <submittedName>
        <fullName evidence="2">Uncharacterized protein</fullName>
    </submittedName>
</protein>
<sequence>GRHCGRRYTGNPHHHPDRQHQRLSRRRAERGRQSVPAAVPPDGRRAQQGRRGPPRRGSPAGRQPARRRQLPGRHPPALPGSQIRDHRPRRQVDHQRGRARRGLSQGEVRNRTERLGPADGKPFGDRARLPVGPPGPRPRARSQARAGGL</sequence>
<feature type="region of interest" description="Disordered" evidence="1">
    <location>
        <begin position="1"/>
        <end position="149"/>
    </location>
</feature>
<organism evidence="2">
    <name type="scientific">uncultured Sphingomonas sp</name>
    <dbReference type="NCBI Taxonomy" id="158754"/>
    <lineage>
        <taxon>Bacteria</taxon>
        <taxon>Pseudomonadati</taxon>
        <taxon>Pseudomonadota</taxon>
        <taxon>Alphaproteobacteria</taxon>
        <taxon>Sphingomonadales</taxon>
        <taxon>Sphingomonadaceae</taxon>
        <taxon>Sphingomonas</taxon>
        <taxon>environmental samples</taxon>
    </lineage>
</organism>